<dbReference type="HOGENOM" id="CLU_2932643_0_0_5"/>
<name>K7YJ58_9PROT</name>
<evidence type="ECO:0000313" key="1">
    <source>
        <dbReference type="EMBL" id="AFX99680.1"/>
    </source>
</evidence>
<protein>
    <submittedName>
        <fullName evidence="1">Uncharacterized protein</fullName>
    </submittedName>
</protein>
<accession>K7YJ58</accession>
<keyword evidence="2" id="KW-1185">Reference proteome</keyword>
<sequence>MKIKHGDFSKEKNHKYLFFKYNKITPYHYDRLFFCFPFYTIKIAVISQKINKNLSSSEYY</sequence>
<dbReference type="KEGG" id="thal:A1OE_1511"/>
<proteinExistence type="predicted"/>
<dbReference type="EMBL" id="CP003539">
    <property type="protein sequence ID" value="AFX99680.1"/>
    <property type="molecule type" value="Genomic_DNA"/>
</dbReference>
<evidence type="ECO:0000313" key="2">
    <source>
        <dbReference type="Proteomes" id="UP000010077"/>
    </source>
</evidence>
<dbReference type="AlphaFoldDB" id="K7YJ58"/>
<gene>
    <name evidence="1" type="ORF">A1OE_1511</name>
</gene>
<organism evidence="1 2">
    <name type="scientific">Candidatus Endolissoclinum faulkneri L2</name>
    <dbReference type="NCBI Taxonomy" id="1193729"/>
    <lineage>
        <taxon>Bacteria</taxon>
        <taxon>Pseudomonadati</taxon>
        <taxon>Pseudomonadota</taxon>
        <taxon>Alphaproteobacteria</taxon>
        <taxon>Rhodospirillales</taxon>
        <taxon>Rhodospirillaceae</taxon>
        <taxon>Candidatus Endolissoclinum</taxon>
    </lineage>
</organism>
<dbReference type="Proteomes" id="UP000010077">
    <property type="component" value="Chromosome"/>
</dbReference>
<dbReference type="STRING" id="1193729.A1OE_1511"/>
<reference evidence="1 2" key="1">
    <citation type="journal article" date="2012" name="Proc. Natl. Acad. Sci. U.S.A.">
        <title>Genome streamlining and chemical defense in a coral reef symbiosis.</title>
        <authorList>
            <person name="Kwan J.C."/>
            <person name="Donia M.S."/>
            <person name="Han A.W."/>
            <person name="Hirose E."/>
            <person name="Haygood M.G."/>
            <person name="Schmidt E.W."/>
        </authorList>
    </citation>
    <scope>NUCLEOTIDE SEQUENCE [LARGE SCALE GENOMIC DNA]</scope>
    <source>
        <strain evidence="1 2">L2</strain>
    </source>
</reference>